<dbReference type="AlphaFoldDB" id="H7C8H3"/>
<organism evidence="1">
    <name type="scientific">Providencia alcalifaciens</name>
    <dbReference type="NCBI Taxonomy" id="126385"/>
    <lineage>
        <taxon>Bacteria</taxon>
        <taxon>Pseudomonadati</taxon>
        <taxon>Pseudomonadota</taxon>
        <taxon>Gammaproteobacteria</taxon>
        <taxon>Enterobacterales</taxon>
        <taxon>Morganellaceae</taxon>
        <taxon>Providencia</taxon>
    </lineage>
</organism>
<dbReference type="EMBL" id="AB583184">
    <property type="protein sequence ID" value="BAL72690.1"/>
    <property type="molecule type" value="Genomic_DNA"/>
</dbReference>
<proteinExistence type="predicted"/>
<name>H7C8H3_9GAMM</name>
<protein>
    <submittedName>
        <fullName evidence="1">Uncharacterized protein</fullName>
    </submittedName>
</protein>
<reference evidence="1" key="1">
    <citation type="journal article" date="2012" name="Infect. Immun.">
        <title>Molecular Characterizations of Cytolethal Distending Toxin Produced by Providencia alcalifaciens Strains Isolated from Patients with Diarrhea.</title>
        <authorList>
            <person name="Shima A."/>
            <person name="Hinenoya A."/>
            <person name="Asakura M."/>
            <person name="Sugimoto N."/>
            <person name="Tsukamoto T."/>
            <person name="Ito H."/>
            <person name="Nagita A."/>
            <person name="Faruque S.M."/>
            <person name="Yamasaki S."/>
        </authorList>
    </citation>
    <scope>NUCLEOTIDE SEQUENCE</scope>
    <source>
        <strain evidence="1">AH-31</strain>
    </source>
</reference>
<sequence>MSLYFQTLFITYFILSSTPQKRSRSTVGMPFIVMLEGCRKTLYCR</sequence>
<accession>H7C8H3</accession>
<evidence type="ECO:0000313" key="1">
    <source>
        <dbReference type="EMBL" id="BAL72690.1"/>
    </source>
</evidence>